<dbReference type="GO" id="GO:0006508">
    <property type="term" value="P:proteolysis"/>
    <property type="evidence" value="ECO:0007669"/>
    <property type="project" value="UniProtKB-KW"/>
</dbReference>
<evidence type="ECO:0000256" key="2">
    <source>
        <dbReference type="ARBA" id="ARBA00022670"/>
    </source>
</evidence>
<proteinExistence type="inferred from homology"/>
<keyword evidence="4" id="KW-0378">Hydrolase</keyword>
<dbReference type="EMBL" id="UINC01010875">
    <property type="protein sequence ID" value="SVA48215.1"/>
    <property type="molecule type" value="Genomic_DNA"/>
</dbReference>
<evidence type="ECO:0000256" key="5">
    <source>
        <dbReference type="ARBA" id="ARBA00022989"/>
    </source>
</evidence>
<dbReference type="HAMAP" id="MF_00161">
    <property type="entry name" value="LspA"/>
    <property type="match status" value="1"/>
</dbReference>
<dbReference type="Pfam" id="PF01252">
    <property type="entry name" value="Peptidase_A8"/>
    <property type="match status" value="1"/>
</dbReference>
<feature type="transmembrane region" description="Helical" evidence="7">
    <location>
        <begin position="96"/>
        <end position="114"/>
    </location>
</feature>
<protein>
    <recommendedName>
        <fullName evidence="9">Lipoprotein signal peptidase</fullName>
    </recommendedName>
</protein>
<evidence type="ECO:0000256" key="3">
    <source>
        <dbReference type="ARBA" id="ARBA00022692"/>
    </source>
</evidence>
<keyword evidence="2" id="KW-0645">Protease</keyword>
<name>A0A381W6U9_9ZZZZ</name>
<dbReference type="PANTHER" id="PTHR33695:SF1">
    <property type="entry name" value="LIPOPROTEIN SIGNAL PEPTIDASE"/>
    <property type="match status" value="1"/>
</dbReference>
<evidence type="ECO:0000256" key="7">
    <source>
        <dbReference type="SAM" id="Phobius"/>
    </source>
</evidence>
<reference evidence="8" key="1">
    <citation type="submission" date="2018-05" db="EMBL/GenBank/DDBJ databases">
        <authorList>
            <person name="Lanie J.A."/>
            <person name="Ng W.-L."/>
            <person name="Kazmierczak K.M."/>
            <person name="Andrzejewski T.M."/>
            <person name="Davidsen T.M."/>
            <person name="Wayne K.J."/>
            <person name="Tettelin H."/>
            <person name="Glass J.I."/>
            <person name="Rusch D."/>
            <person name="Podicherti R."/>
            <person name="Tsui H.-C.T."/>
            <person name="Winkler M.E."/>
        </authorList>
    </citation>
    <scope>NUCLEOTIDE SEQUENCE</scope>
</reference>
<keyword evidence="6 7" id="KW-0472">Membrane</keyword>
<keyword evidence="3 7" id="KW-0812">Transmembrane</keyword>
<dbReference type="PROSITE" id="PS00855">
    <property type="entry name" value="SPASE_II"/>
    <property type="match status" value="1"/>
</dbReference>
<evidence type="ECO:0000313" key="8">
    <source>
        <dbReference type="EMBL" id="SVA48215.1"/>
    </source>
</evidence>
<dbReference type="PANTHER" id="PTHR33695">
    <property type="entry name" value="LIPOPROTEIN SIGNAL PEPTIDASE"/>
    <property type="match status" value="1"/>
</dbReference>
<feature type="transmembrane region" description="Helical" evidence="7">
    <location>
        <begin position="7"/>
        <end position="26"/>
    </location>
</feature>
<feature type="transmembrane region" description="Helical" evidence="7">
    <location>
        <begin position="134"/>
        <end position="154"/>
    </location>
</feature>
<gene>
    <name evidence="8" type="ORF">METZ01_LOCUS101069</name>
</gene>
<evidence type="ECO:0000256" key="4">
    <source>
        <dbReference type="ARBA" id="ARBA00022801"/>
    </source>
</evidence>
<keyword evidence="5 7" id="KW-1133">Transmembrane helix</keyword>
<dbReference type="GO" id="GO:0004190">
    <property type="term" value="F:aspartic-type endopeptidase activity"/>
    <property type="evidence" value="ECO:0007669"/>
    <property type="project" value="InterPro"/>
</dbReference>
<accession>A0A381W6U9</accession>
<dbReference type="PRINTS" id="PR00781">
    <property type="entry name" value="LIPOSIGPTASE"/>
</dbReference>
<dbReference type="NCBIfam" id="TIGR00077">
    <property type="entry name" value="lspA"/>
    <property type="match status" value="1"/>
</dbReference>
<evidence type="ECO:0008006" key="9">
    <source>
        <dbReference type="Google" id="ProtNLM"/>
    </source>
</evidence>
<dbReference type="InterPro" id="IPR001872">
    <property type="entry name" value="Peptidase_A8"/>
</dbReference>
<organism evidence="8">
    <name type="scientific">marine metagenome</name>
    <dbReference type="NCBI Taxonomy" id="408172"/>
    <lineage>
        <taxon>unclassified sequences</taxon>
        <taxon>metagenomes</taxon>
        <taxon>ecological metagenomes</taxon>
    </lineage>
</organism>
<sequence length="169" mass="19151">MLNTRSYSYWIWLSVVLAIIFVDQYSKFLVVEQFNLFDRLIVTSFLDLTRLHNTGAAFSMFAFDSGWQRWPLVLISAGVGTILIGWLVRNASKSPVLQNTAFAMIAGGAIGNLIDRLNQGYVVDFILFHIGQWHFPAFNIADSCITIGLILFLIETYHSSKQAEKTSRH</sequence>
<keyword evidence="1" id="KW-1003">Cell membrane</keyword>
<dbReference type="AlphaFoldDB" id="A0A381W6U9"/>
<dbReference type="GO" id="GO:0016020">
    <property type="term" value="C:membrane"/>
    <property type="evidence" value="ECO:0007669"/>
    <property type="project" value="InterPro"/>
</dbReference>
<feature type="transmembrane region" description="Helical" evidence="7">
    <location>
        <begin position="70"/>
        <end position="89"/>
    </location>
</feature>
<evidence type="ECO:0000256" key="1">
    <source>
        <dbReference type="ARBA" id="ARBA00022475"/>
    </source>
</evidence>
<evidence type="ECO:0000256" key="6">
    <source>
        <dbReference type="ARBA" id="ARBA00023136"/>
    </source>
</evidence>